<evidence type="ECO:0000313" key="17">
    <source>
        <dbReference type="EMBL" id="CAD5115557.1"/>
    </source>
</evidence>
<dbReference type="Pfam" id="PF22456">
    <property type="entry name" value="PqqF-like_C_4"/>
    <property type="match status" value="1"/>
</dbReference>
<keyword evidence="6" id="KW-0482">Metalloprotease</keyword>
<evidence type="ECO:0000259" key="14">
    <source>
        <dbReference type="Pfam" id="PF05193"/>
    </source>
</evidence>
<dbReference type="Pfam" id="PF16187">
    <property type="entry name" value="Peptidase_M16_M"/>
    <property type="match status" value="1"/>
</dbReference>
<dbReference type="Pfam" id="PF05193">
    <property type="entry name" value="Peptidase_M16_C"/>
    <property type="match status" value="1"/>
</dbReference>
<dbReference type="GO" id="GO:0046872">
    <property type="term" value="F:metal ion binding"/>
    <property type="evidence" value="ECO:0007669"/>
    <property type="project" value="UniProtKB-KW"/>
</dbReference>
<dbReference type="GO" id="GO:0005829">
    <property type="term" value="C:cytosol"/>
    <property type="evidence" value="ECO:0007669"/>
    <property type="project" value="TreeGrafter"/>
</dbReference>
<dbReference type="PANTHER" id="PTHR43690:SF18">
    <property type="entry name" value="INSULIN-DEGRADING ENZYME-RELATED"/>
    <property type="match status" value="1"/>
</dbReference>
<dbReference type="InterPro" id="IPR032632">
    <property type="entry name" value="Peptidase_M16_M"/>
</dbReference>
<dbReference type="FunFam" id="3.30.830.10:FF:000005">
    <property type="entry name" value="nardilysin isoform X1"/>
    <property type="match status" value="1"/>
</dbReference>
<gene>
    <name evidence="17" type="ORF">DGYR_LOCUS4286</name>
</gene>
<dbReference type="InterPro" id="IPR001431">
    <property type="entry name" value="Pept_M16_Zn_BS"/>
</dbReference>
<keyword evidence="5" id="KW-0862">Zinc</keyword>
<keyword evidence="18" id="KW-1185">Reference proteome</keyword>
<protein>
    <recommendedName>
        <fullName evidence="9">Insulin-degrading enzyme</fullName>
        <ecNumber evidence="8">3.4.24.56</ecNumber>
    </recommendedName>
    <alternativeName>
        <fullName evidence="11">Insulin protease</fullName>
    </alternativeName>
    <alternativeName>
        <fullName evidence="10">Insulysin</fullName>
    </alternativeName>
</protein>
<dbReference type="SUPFAM" id="SSF63411">
    <property type="entry name" value="LuxS/MPP-like metallohydrolase"/>
    <property type="match status" value="4"/>
</dbReference>
<dbReference type="InterPro" id="IPR007863">
    <property type="entry name" value="Peptidase_M16_C"/>
</dbReference>
<evidence type="ECO:0000259" key="13">
    <source>
        <dbReference type="Pfam" id="PF00675"/>
    </source>
</evidence>
<keyword evidence="2" id="KW-0645">Protease</keyword>
<dbReference type="GO" id="GO:0051603">
    <property type="term" value="P:proteolysis involved in protein catabolic process"/>
    <property type="evidence" value="ECO:0007669"/>
    <property type="project" value="TreeGrafter"/>
</dbReference>
<feature type="domain" description="Coenzyme PQQ synthesis protein F-like C-terminal lobe" evidence="16">
    <location>
        <begin position="769"/>
        <end position="867"/>
    </location>
</feature>
<evidence type="ECO:0000256" key="5">
    <source>
        <dbReference type="ARBA" id="ARBA00022833"/>
    </source>
</evidence>
<dbReference type="AlphaFoldDB" id="A0A7I8VHA4"/>
<evidence type="ECO:0000256" key="3">
    <source>
        <dbReference type="ARBA" id="ARBA00022723"/>
    </source>
</evidence>
<accession>A0A7I8VHA4</accession>
<dbReference type="FunFam" id="3.30.830.10:FF:000003">
    <property type="entry name" value="Insulin-degrading enzyme"/>
    <property type="match status" value="1"/>
</dbReference>
<keyword evidence="4" id="KW-0378">Hydrolase</keyword>
<evidence type="ECO:0000259" key="16">
    <source>
        <dbReference type="Pfam" id="PF22456"/>
    </source>
</evidence>
<evidence type="ECO:0000256" key="2">
    <source>
        <dbReference type="ARBA" id="ARBA00022670"/>
    </source>
</evidence>
<dbReference type="InterPro" id="IPR054734">
    <property type="entry name" value="PqqF-like_C_4"/>
</dbReference>
<name>A0A7I8VHA4_9ANNE</name>
<dbReference type="FunFam" id="3.30.830.10:FF:000004">
    <property type="entry name" value="Putative insulin-degrading enzyme"/>
    <property type="match status" value="1"/>
</dbReference>
<evidence type="ECO:0000256" key="7">
    <source>
        <dbReference type="ARBA" id="ARBA00052248"/>
    </source>
</evidence>
<comment type="similarity">
    <text evidence="1 12">Belongs to the peptidase M16 family.</text>
</comment>
<comment type="catalytic activity">
    <reaction evidence="7">
        <text>Degradation of insulin, glucagon and other polypeptides. No action on proteins.</text>
        <dbReference type="EC" id="3.4.24.56"/>
    </reaction>
</comment>
<evidence type="ECO:0000259" key="15">
    <source>
        <dbReference type="Pfam" id="PF16187"/>
    </source>
</evidence>
<evidence type="ECO:0000256" key="9">
    <source>
        <dbReference type="ARBA" id="ARBA00070422"/>
    </source>
</evidence>
<dbReference type="InterPro" id="IPR050626">
    <property type="entry name" value="Peptidase_M16"/>
</dbReference>
<evidence type="ECO:0000313" key="18">
    <source>
        <dbReference type="Proteomes" id="UP000549394"/>
    </source>
</evidence>
<comment type="caution">
    <text evidence="17">The sequence shown here is derived from an EMBL/GenBank/DDBJ whole genome shotgun (WGS) entry which is preliminary data.</text>
</comment>
<dbReference type="GO" id="GO:0005739">
    <property type="term" value="C:mitochondrion"/>
    <property type="evidence" value="ECO:0007669"/>
    <property type="project" value="TreeGrafter"/>
</dbReference>
<evidence type="ECO:0000256" key="6">
    <source>
        <dbReference type="ARBA" id="ARBA00023049"/>
    </source>
</evidence>
<evidence type="ECO:0000256" key="12">
    <source>
        <dbReference type="RuleBase" id="RU004447"/>
    </source>
</evidence>
<evidence type="ECO:0000256" key="10">
    <source>
        <dbReference type="ARBA" id="ARBA00074992"/>
    </source>
</evidence>
<dbReference type="OrthoDB" id="952271at2759"/>
<dbReference type="Proteomes" id="UP000549394">
    <property type="component" value="Unassembled WGS sequence"/>
</dbReference>
<dbReference type="Pfam" id="PF00675">
    <property type="entry name" value="Peptidase_M16"/>
    <property type="match status" value="1"/>
</dbReference>
<feature type="domain" description="Peptidase M16 C-terminal" evidence="14">
    <location>
        <begin position="198"/>
        <end position="376"/>
    </location>
</feature>
<reference evidence="17 18" key="1">
    <citation type="submission" date="2020-08" db="EMBL/GenBank/DDBJ databases">
        <authorList>
            <person name="Hejnol A."/>
        </authorList>
    </citation>
    <scope>NUCLEOTIDE SEQUENCE [LARGE SCALE GENOMIC DNA]</scope>
</reference>
<proteinExistence type="inferred from homology"/>
<dbReference type="GO" id="GO:0043171">
    <property type="term" value="P:peptide catabolic process"/>
    <property type="evidence" value="ECO:0007669"/>
    <property type="project" value="TreeGrafter"/>
</dbReference>
<evidence type="ECO:0000256" key="11">
    <source>
        <dbReference type="ARBA" id="ARBA00080349"/>
    </source>
</evidence>
<dbReference type="EC" id="3.4.24.56" evidence="8"/>
<dbReference type="EMBL" id="CAJFCJ010000006">
    <property type="protein sequence ID" value="CAD5115557.1"/>
    <property type="molecule type" value="Genomic_DNA"/>
</dbReference>
<keyword evidence="3" id="KW-0479">Metal-binding</keyword>
<sequence>MATSDMISKRHENIVKSQEDGRQYLGLELKNKMKILLVSDSQTDKSSAALDVYIGAMKDPKELPGLAHFCEHMLFLGTEKYPEENEYNKFLSENGGSSNAYTSGEHTNYYFDVSPSALSGALDRFAQFFLCPLFTISATDREVNAVNSENMKNLQSDMWRLHQLEKSTAKPDHDFAKFSTGSKETLETIPLSKGLKVRDELLKFHQKYYSSNIMGLCVVGKESLEELTEMVVPLFGDVKNKSVDIPEWKDHPYGPEQLKKLIKIVPVKDIRNLYVNWPIPDLRNHYRSNPGHYLGHLIGHEGPGSLLSELKEKGWVNELVGGQKIGARGFMFFTITVDLSESGIDHIDDIMTAIFEYLHMLKKRLPEEWIFQECKNLNNITFRFKDKEKPRSLTSSCAGVLHDFPMDEILSGPYLLHEYEPNMITDILNRLTPDNLRVGIVGKTFENECDQTERWYGTNYRLEDIGEETLQRWRNVGDNPKFNIPEKNEFIPSRFDLVELDNNKDVPKVIKDTTFSRVWFKQDGKFKMPKLCISIDMASPYCYADPLSANLSYMFVTVFKDALTEYAYDAELAGLYYDLTKSMYGIKLSVKGYSDKQHVLLEKILKKMVSFEVNVDRFNILKELYIRSLRNFEAEQPHQHAIYYLSALTTEVFWEKSELLAVADQVTSEALQAFIPKLLSKLYFEILIYGNSTLKRAQELSELVEKELRGNVTKTSYLPEEQRRYREVCLPQQKSYVYIHNNEVHKDNAVEIYLQTGEQDTRSNMLLELFCQIISEPCFDILRTQEQLGYLVFSGIRRSSGAQGLRIIIQSDKTPQHIEERIESFIEKMGQLLSTIDDVSFERHVQALATKRLESPKKLSAQNSKYWEEITSKHYNFRRDEIEVDYLRTLTKSDIIDFFKNKIENPSEQRRKLSVHVYSTADGSEKFELPTESQATIIKDINSLRETKKFFPNPKPFIDPSKSKL</sequence>
<evidence type="ECO:0000256" key="8">
    <source>
        <dbReference type="ARBA" id="ARBA00066874"/>
    </source>
</evidence>
<evidence type="ECO:0000256" key="4">
    <source>
        <dbReference type="ARBA" id="ARBA00022801"/>
    </source>
</evidence>
<evidence type="ECO:0000256" key="1">
    <source>
        <dbReference type="ARBA" id="ARBA00007261"/>
    </source>
</evidence>
<dbReference type="Gene3D" id="3.30.830.10">
    <property type="entry name" value="Metalloenzyme, LuxS/M16 peptidase-like"/>
    <property type="match status" value="4"/>
</dbReference>
<feature type="domain" description="Peptidase M16 middle/third" evidence="15">
    <location>
        <begin position="382"/>
        <end position="661"/>
    </location>
</feature>
<dbReference type="InterPro" id="IPR011249">
    <property type="entry name" value="Metalloenz_LuxS/M16"/>
</dbReference>
<dbReference type="GO" id="GO:0004222">
    <property type="term" value="F:metalloendopeptidase activity"/>
    <property type="evidence" value="ECO:0007669"/>
    <property type="project" value="UniProtKB-EC"/>
</dbReference>
<feature type="domain" description="Peptidase M16 N-terminal" evidence="13">
    <location>
        <begin position="35"/>
        <end position="172"/>
    </location>
</feature>
<dbReference type="PROSITE" id="PS00143">
    <property type="entry name" value="INSULINASE"/>
    <property type="match status" value="1"/>
</dbReference>
<dbReference type="InterPro" id="IPR011765">
    <property type="entry name" value="Pept_M16_N"/>
</dbReference>
<organism evidence="17 18">
    <name type="scientific">Dimorphilus gyrociliatus</name>
    <dbReference type="NCBI Taxonomy" id="2664684"/>
    <lineage>
        <taxon>Eukaryota</taxon>
        <taxon>Metazoa</taxon>
        <taxon>Spiralia</taxon>
        <taxon>Lophotrochozoa</taxon>
        <taxon>Annelida</taxon>
        <taxon>Polychaeta</taxon>
        <taxon>Polychaeta incertae sedis</taxon>
        <taxon>Dinophilidae</taxon>
        <taxon>Dimorphilus</taxon>
    </lineage>
</organism>
<dbReference type="PANTHER" id="PTHR43690">
    <property type="entry name" value="NARDILYSIN"/>
    <property type="match status" value="1"/>
</dbReference>